<dbReference type="OrthoDB" id="3251205at2759"/>
<comment type="caution">
    <text evidence="2">The sequence shown here is derived from an EMBL/GenBank/DDBJ whole genome shotgun (WGS) entry which is preliminary data.</text>
</comment>
<dbReference type="EMBL" id="AWSO01000214">
    <property type="protein sequence ID" value="ESK93256.1"/>
    <property type="molecule type" value="Genomic_DNA"/>
</dbReference>
<sequence>MCAFFKTLRRSAKLRDKVIESRLIGVVPAFHGHAHNRKCQVNWHPQYTNGVGLEDFEECERTFALSNGLASTTRLTTPFHRRQAIQEHFSFHDDDKHATSGNFIYQNYRQALGRLARERPLLEEMCAQRGITRLDCEGFLEREREHFNRDFKHPPEVTVELDYAELLQKLWAAEKESVEAREKYNALNTPEGRLLLSSEQTRIRVQNRTTLKRHQLIEEEVADFEIEHGIEERWKEHSKHYKNALTGLAEREYHRALDKLEHLVVQRLFELTKLNSSEICYSQRTQISNALKSRSGAIRTALKSFNKAAEQIGRQQLQIEEVLKMVALVDFDVLKDSHIDITQLAWTKPENRKMMQYHFSIKRAEEEIRCLNVEIRRLITFMLDDNADYLAAYRLAIHERLAEKLVQTSKLNGFTGNLLPGQRINRDSSITDSVPLPDWATSVLGLRLADDGASTTTARQGRDLPSEPEDEPVLRLDKEAYDNGILEFMQRLTLDDSDDEDEAEFF</sequence>
<dbReference type="STRING" id="1381753.V2XK84"/>
<dbReference type="Proteomes" id="UP000017559">
    <property type="component" value="Unassembled WGS sequence"/>
</dbReference>
<reference evidence="2 3" key="1">
    <citation type="journal article" date="2014" name="BMC Genomics">
        <title>Genome and secretome analysis of the hemibiotrophic fungal pathogen, Moniliophthora roreri, which causes frosty pod rot disease of cacao: mechanisms of the biotrophic and necrotrophic phases.</title>
        <authorList>
            <person name="Meinhardt L.W."/>
            <person name="Costa G.G.L."/>
            <person name="Thomazella D.P.T."/>
            <person name="Teixeira P.J.P.L."/>
            <person name="Carazzolle M.F."/>
            <person name="Schuster S.C."/>
            <person name="Carlson J.E."/>
            <person name="Guiltinan M.J."/>
            <person name="Mieczkowski P."/>
            <person name="Farmer A."/>
            <person name="Ramaraj T."/>
            <person name="Crozier J."/>
            <person name="Davis R.E."/>
            <person name="Shao J."/>
            <person name="Melnick R.L."/>
            <person name="Pereira G.A.G."/>
            <person name="Bailey B.A."/>
        </authorList>
    </citation>
    <scope>NUCLEOTIDE SEQUENCE [LARGE SCALE GENOMIC DNA]</scope>
    <source>
        <strain evidence="2 3">MCA 2997</strain>
    </source>
</reference>
<name>V2XK84_MONRO</name>
<dbReference type="PANTHER" id="PTHR33096:SF1">
    <property type="entry name" value="CXC1-LIKE CYSTEINE CLUSTER ASSOCIATED WITH KDZ TRANSPOSASES DOMAIN-CONTAINING PROTEIN"/>
    <property type="match status" value="1"/>
</dbReference>
<dbReference type="AlphaFoldDB" id="V2XK84"/>
<proteinExistence type="predicted"/>
<organism evidence="2 3">
    <name type="scientific">Moniliophthora roreri (strain MCA 2997)</name>
    <name type="common">Cocoa frosty pod rot fungus</name>
    <name type="synonym">Crinipellis roreri</name>
    <dbReference type="NCBI Taxonomy" id="1381753"/>
    <lineage>
        <taxon>Eukaryota</taxon>
        <taxon>Fungi</taxon>
        <taxon>Dikarya</taxon>
        <taxon>Basidiomycota</taxon>
        <taxon>Agaricomycotina</taxon>
        <taxon>Agaricomycetes</taxon>
        <taxon>Agaricomycetidae</taxon>
        <taxon>Agaricales</taxon>
        <taxon>Marasmiineae</taxon>
        <taxon>Marasmiaceae</taxon>
        <taxon>Moniliophthora</taxon>
    </lineage>
</organism>
<dbReference type="HOGENOM" id="CLU_013084_2_1_1"/>
<dbReference type="PANTHER" id="PTHR33096">
    <property type="entry name" value="CXC2 DOMAIN-CONTAINING PROTEIN"/>
    <property type="match status" value="1"/>
</dbReference>
<dbReference type="Pfam" id="PF18758">
    <property type="entry name" value="KDZ"/>
    <property type="match status" value="1"/>
</dbReference>
<evidence type="ECO:0000256" key="1">
    <source>
        <dbReference type="SAM" id="MobiDB-lite"/>
    </source>
</evidence>
<protein>
    <submittedName>
        <fullName evidence="2">Uncharacterized protein</fullName>
    </submittedName>
</protein>
<feature type="region of interest" description="Disordered" evidence="1">
    <location>
        <begin position="452"/>
        <end position="472"/>
    </location>
</feature>
<gene>
    <name evidence="2" type="ORF">Moror_14583</name>
</gene>
<accession>V2XK84</accession>
<keyword evidence="3" id="KW-1185">Reference proteome</keyword>
<evidence type="ECO:0000313" key="2">
    <source>
        <dbReference type="EMBL" id="ESK93256.1"/>
    </source>
</evidence>
<dbReference type="KEGG" id="mrr:Moror_14583"/>
<evidence type="ECO:0000313" key="3">
    <source>
        <dbReference type="Proteomes" id="UP000017559"/>
    </source>
</evidence>
<dbReference type="InterPro" id="IPR040521">
    <property type="entry name" value="KDZ"/>
</dbReference>